<sequence>MNTIKTETIHPIKIPTPFLVGTVNAYLIKGEQNILVDTGPATVEAEEALRSGLAEAELKIHDIDQLILTHHHPDHVGLAYLFSGSAVISGHKKLRPWLSKDEAHYKNVYQFFEAFYQENGMEETFIQQIKKQHQSYMTYVKPAELHKEVSEEEGTIQGLTGWKVLETPGHAQTHISLIRKEDGVLIAGDHIISHISSNAILEAPYSPVEKRPETLLQYRDSLKKCLQASIVYSGHGKRISAPKELIIKRLESQLSKAEMFYEKIGTESFTVMDLCRKVYPEIFMKQPDLTFSETQGHLDLLQQEERVKKHWKDGKLYYSQHQPVKQ</sequence>
<dbReference type="PANTHER" id="PTHR23131">
    <property type="entry name" value="ENDORIBONUCLEASE LACTB2"/>
    <property type="match status" value="1"/>
</dbReference>
<dbReference type="PANTHER" id="PTHR23131:SF4">
    <property type="entry name" value="METALLO-BETA-LACTAMASE SUPERFAMILY POTEIN"/>
    <property type="match status" value="1"/>
</dbReference>
<dbReference type="AlphaFoldDB" id="A0A1H0DWA4"/>
<dbReference type="SUPFAM" id="SSF56281">
    <property type="entry name" value="Metallo-hydrolase/oxidoreductase"/>
    <property type="match status" value="1"/>
</dbReference>
<dbReference type="InterPro" id="IPR050662">
    <property type="entry name" value="Sec-metab_biosynth-thioest"/>
</dbReference>
<dbReference type="InterPro" id="IPR001279">
    <property type="entry name" value="Metallo-B-lactamas"/>
</dbReference>
<evidence type="ECO:0000259" key="1">
    <source>
        <dbReference type="SMART" id="SM00849"/>
    </source>
</evidence>
<dbReference type="SMART" id="SM00849">
    <property type="entry name" value="Lactamase_B"/>
    <property type="match status" value="1"/>
</dbReference>
<protein>
    <submittedName>
        <fullName evidence="2">Glyoxylase, beta-lactamase superfamily II</fullName>
    </submittedName>
</protein>
<reference evidence="3" key="1">
    <citation type="submission" date="2016-10" db="EMBL/GenBank/DDBJ databases">
        <authorList>
            <person name="Varghese N."/>
            <person name="Submissions S."/>
        </authorList>
    </citation>
    <scope>NUCLEOTIDE SEQUENCE [LARGE SCALE GENOMIC DNA]</scope>
    <source>
        <strain evidence="3">CGMCC 1.10369</strain>
    </source>
</reference>
<feature type="domain" description="Metallo-beta-lactamase" evidence="1">
    <location>
        <begin position="22"/>
        <end position="235"/>
    </location>
</feature>
<dbReference type="OrthoDB" id="2971563at2"/>
<dbReference type="Proteomes" id="UP000198778">
    <property type="component" value="Unassembled WGS sequence"/>
</dbReference>
<dbReference type="STRING" id="745820.SAMN04488053_103105"/>
<evidence type="ECO:0000313" key="3">
    <source>
        <dbReference type="Proteomes" id="UP000198778"/>
    </source>
</evidence>
<keyword evidence="3" id="KW-1185">Reference proteome</keyword>
<dbReference type="Pfam" id="PF00753">
    <property type="entry name" value="Lactamase_B"/>
    <property type="match status" value="1"/>
</dbReference>
<name>A0A1H0DWA4_9BACI</name>
<organism evidence="2 3">
    <name type="scientific">Alkalicoccus daliensis</name>
    <dbReference type="NCBI Taxonomy" id="745820"/>
    <lineage>
        <taxon>Bacteria</taxon>
        <taxon>Bacillati</taxon>
        <taxon>Bacillota</taxon>
        <taxon>Bacilli</taxon>
        <taxon>Bacillales</taxon>
        <taxon>Bacillaceae</taxon>
        <taxon>Alkalicoccus</taxon>
    </lineage>
</organism>
<gene>
    <name evidence="2" type="ORF">SAMN04488053_103105</name>
</gene>
<dbReference type="RefSeq" id="WP_090842023.1">
    <property type="nucleotide sequence ID" value="NZ_FNIL01000003.1"/>
</dbReference>
<proteinExistence type="predicted"/>
<dbReference type="InterPro" id="IPR036866">
    <property type="entry name" value="RibonucZ/Hydroxyglut_hydro"/>
</dbReference>
<dbReference type="EMBL" id="FNIL01000003">
    <property type="protein sequence ID" value="SDN74281.1"/>
    <property type="molecule type" value="Genomic_DNA"/>
</dbReference>
<evidence type="ECO:0000313" key="2">
    <source>
        <dbReference type="EMBL" id="SDN74281.1"/>
    </source>
</evidence>
<accession>A0A1H0DWA4</accession>
<dbReference type="Gene3D" id="3.60.15.10">
    <property type="entry name" value="Ribonuclease Z/Hydroxyacylglutathione hydrolase-like"/>
    <property type="match status" value="1"/>
</dbReference>